<reference evidence="2" key="1">
    <citation type="submission" date="2021-01" db="EMBL/GenBank/DDBJ databases">
        <authorList>
            <consortium name="Genoscope - CEA"/>
            <person name="William W."/>
        </authorList>
    </citation>
    <scope>NUCLEOTIDE SEQUENCE</scope>
</reference>
<name>A0A817AN95_BRANA</name>
<gene>
    <name evidence="2" type="ORF">DARMORV10_A08P26830.1</name>
</gene>
<dbReference type="AlphaFoldDB" id="A0A817AN95"/>
<evidence type="ECO:0000313" key="2">
    <source>
        <dbReference type="EMBL" id="CAF2253904.1"/>
    </source>
</evidence>
<accession>A0A817AN95</accession>
<feature type="signal peptide" evidence="1">
    <location>
        <begin position="1"/>
        <end position="28"/>
    </location>
</feature>
<proteinExistence type="predicted"/>
<protein>
    <submittedName>
        <fullName evidence="2">(rape) hypothetical protein</fullName>
    </submittedName>
</protein>
<sequence length="122" mass="13715">MMKKQVTIVAALLILVALSSNLDMVAEAQLGPGDCYDGCSTACVQRDSRKTARCDRKCSIRCGPGILMKPYPYQTGIWYICIISSNPNRSVSFVCYHACNRLTGSELMIYDLSYFFFMIYHT</sequence>
<organism evidence="2">
    <name type="scientific">Brassica napus</name>
    <name type="common">Rape</name>
    <dbReference type="NCBI Taxonomy" id="3708"/>
    <lineage>
        <taxon>Eukaryota</taxon>
        <taxon>Viridiplantae</taxon>
        <taxon>Streptophyta</taxon>
        <taxon>Embryophyta</taxon>
        <taxon>Tracheophyta</taxon>
        <taxon>Spermatophyta</taxon>
        <taxon>Magnoliopsida</taxon>
        <taxon>eudicotyledons</taxon>
        <taxon>Gunneridae</taxon>
        <taxon>Pentapetalae</taxon>
        <taxon>rosids</taxon>
        <taxon>malvids</taxon>
        <taxon>Brassicales</taxon>
        <taxon>Brassicaceae</taxon>
        <taxon>Brassiceae</taxon>
        <taxon>Brassica</taxon>
    </lineage>
</organism>
<dbReference type="PANTHER" id="PTHR37183:SF1">
    <property type="entry name" value="PLANT THIONIN FAMILY PROTEIN"/>
    <property type="match status" value="1"/>
</dbReference>
<dbReference type="EMBL" id="HG994362">
    <property type="protein sequence ID" value="CAF2253904.1"/>
    <property type="molecule type" value="Genomic_DNA"/>
</dbReference>
<dbReference type="Proteomes" id="UP001295469">
    <property type="component" value="Chromosome A08"/>
</dbReference>
<evidence type="ECO:0000256" key="1">
    <source>
        <dbReference type="SAM" id="SignalP"/>
    </source>
</evidence>
<feature type="chain" id="PRO_5032514599" evidence="1">
    <location>
        <begin position="29"/>
        <end position="122"/>
    </location>
</feature>
<dbReference type="PANTHER" id="PTHR37183">
    <property type="entry name" value="PLANT THIONIN FAMILY PROTEIN"/>
    <property type="match status" value="1"/>
</dbReference>
<keyword evidence="1" id="KW-0732">Signal</keyword>